<dbReference type="Pfam" id="PF01757">
    <property type="entry name" value="Acyl_transf_3"/>
    <property type="match status" value="1"/>
</dbReference>
<feature type="transmembrane region" description="Helical" evidence="3">
    <location>
        <begin position="266"/>
        <end position="288"/>
    </location>
</feature>
<dbReference type="InterPro" id="IPR050879">
    <property type="entry name" value="Acyltransferase_3"/>
</dbReference>
<evidence type="ECO:0000256" key="3">
    <source>
        <dbReference type="SAM" id="Phobius"/>
    </source>
</evidence>
<feature type="transmembrane region" description="Helical" evidence="3">
    <location>
        <begin position="53"/>
        <end position="77"/>
    </location>
</feature>
<dbReference type="InterPro" id="IPR002656">
    <property type="entry name" value="Acyl_transf_3_dom"/>
</dbReference>
<keyword evidence="5" id="KW-0012">Acyltransferase</keyword>
<keyword evidence="3" id="KW-0472">Membrane</keyword>
<feature type="transmembrane region" description="Helical" evidence="3">
    <location>
        <begin position="125"/>
        <end position="142"/>
    </location>
</feature>
<feature type="transmembrane region" description="Helical" evidence="3">
    <location>
        <begin position="97"/>
        <end position="118"/>
    </location>
</feature>
<feature type="transmembrane region" description="Helical" evidence="3">
    <location>
        <begin position="154"/>
        <end position="174"/>
    </location>
</feature>
<feature type="transmembrane region" description="Helical" evidence="3">
    <location>
        <begin position="342"/>
        <end position="359"/>
    </location>
</feature>
<evidence type="ECO:0000313" key="6">
    <source>
        <dbReference type="Proteomes" id="UP001306950"/>
    </source>
</evidence>
<feature type="transmembrane region" description="Helical" evidence="3">
    <location>
        <begin position="235"/>
        <end position="254"/>
    </location>
</feature>
<evidence type="ECO:0000256" key="2">
    <source>
        <dbReference type="ARBA" id="ARBA00007400"/>
    </source>
</evidence>
<name>A0ABU7VUW5_9BACL</name>
<sequence length="423" mass="47855">MSQFKEERSSSTNRLIGADGLRALACLVVMFHHLSQTIQVPRQTAAVQELQSFLLLGNVGVSIFFVLSGYLLSYPFWKQYMHGGEFPSIKQYALRRAARIMPGYYVAFVVAMILVLALNIDAEHFWLRSLAGLTFTSGFHYITFFPSEIDGPLWSISFEVFSYLLMPLFMYGLFRLFRNKRSFPAAMLYWAGVLVVIIAANQAVHAAFTPDEELRGWQYGLIGGAKFWIPNYNPVGFFGHFAIGILASGLVCRLQKSERAAKKLRAAGLFDLLAAGSLLAAAVFLWAMRHEPEFGWSLQNQPFFFPFFTVLIGLFLMAAPLSRWVGGLVDNPFFRYTAKVSFGLYIWHHMIMKLANLYWLKDFQVGGVVRMDRWALLSAGVIVVSYGIASLSYFFIEKPILDRSHHDRSGPGSLRKNKVRKVA</sequence>
<keyword evidence="5" id="KW-0808">Transferase</keyword>
<comment type="similarity">
    <text evidence="2">Belongs to the acyltransferase 3 family.</text>
</comment>
<keyword evidence="6" id="KW-1185">Reference proteome</keyword>
<keyword evidence="3" id="KW-1133">Transmembrane helix</keyword>
<dbReference type="EMBL" id="JAZHPZ010000005">
    <property type="protein sequence ID" value="MEF2966719.1"/>
    <property type="molecule type" value="Genomic_DNA"/>
</dbReference>
<feature type="transmembrane region" description="Helical" evidence="3">
    <location>
        <begin position="374"/>
        <end position="396"/>
    </location>
</feature>
<feature type="transmembrane region" description="Helical" evidence="3">
    <location>
        <begin position="303"/>
        <end position="321"/>
    </location>
</feature>
<keyword evidence="3" id="KW-0812">Transmembrane</keyword>
<dbReference type="GO" id="GO:0016746">
    <property type="term" value="F:acyltransferase activity"/>
    <property type="evidence" value="ECO:0007669"/>
    <property type="project" value="UniProtKB-KW"/>
</dbReference>
<evidence type="ECO:0000259" key="4">
    <source>
        <dbReference type="Pfam" id="PF01757"/>
    </source>
</evidence>
<evidence type="ECO:0000313" key="5">
    <source>
        <dbReference type="EMBL" id="MEF2966719.1"/>
    </source>
</evidence>
<dbReference type="PANTHER" id="PTHR23028:SF53">
    <property type="entry name" value="ACYL_TRANSF_3 DOMAIN-CONTAINING PROTEIN"/>
    <property type="match status" value="1"/>
</dbReference>
<evidence type="ECO:0000256" key="1">
    <source>
        <dbReference type="ARBA" id="ARBA00004370"/>
    </source>
</evidence>
<feature type="transmembrane region" description="Helical" evidence="3">
    <location>
        <begin position="186"/>
        <end position="208"/>
    </location>
</feature>
<feature type="domain" description="Acyltransferase 3" evidence="4">
    <location>
        <begin position="17"/>
        <end position="388"/>
    </location>
</feature>
<comment type="subcellular location">
    <subcellularLocation>
        <location evidence="1">Membrane</location>
    </subcellularLocation>
</comment>
<accession>A0ABU7VUW5</accession>
<dbReference type="Proteomes" id="UP001306950">
    <property type="component" value="Unassembled WGS sequence"/>
</dbReference>
<protein>
    <submittedName>
        <fullName evidence="5">Acyltransferase</fullName>
        <ecNumber evidence="5">2.3.-.-</ecNumber>
    </submittedName>
</protein>
<dbReference type="RefSeq" id="WP_331846931.1">
    <property type="nucleotide sequence ID" value="NZ_JAZHPZ010000005.1"/>
</dbReference>
<proteinExistence type="inferred from homology"/>
<comment type="caution">
    <text evidence="5">The sequence shown here is derived from an EMBL/GenBank/DDBJ whole genome shotgun (WGS) entry which is preliminary data.</text>
</comment>
<dbReference type="EC" id="2.3.-.-" evidence="5"/>
<gene>
    <name evidence="5" type="ORF">V3851_12835</name>
</gene>
<dbReference type="PANTHER" id="PTHR23028">
    <property type="entry name" value="ACETYLTRANSFERASE"/>
    <property type="match status" value="1"/>
</dbReference>
<organism evidence="5 6">
    <name type="scientific">Paenibacillus haidiansis</name>
    <dbReference type="NCBI Taxonomy" id="1574488"/>
    <lineage>
        <taxon>Bacteria</taxon>
        <taxon>Bacillati</taxon>
        <taxon>Bacillota</taxon>
        <taxon>Bacilli</taxon>
        <taxon>Bacillales</taxon>
        <taxon>Paenibacillaceae</taxon>
        <taxon>Paenibacillus</taxon>
    </lineage>
</organism>
<reference evidence="5 6" key="1">
    <citation type="submission" date="2024-02" db="EMBL/GenBank/DDBJ databases">
        <title>A nitrogen-fixing paenibacillus bacterium.</title>
        <authorList>
            <person name="Zhang W.L."/>
            <person name="Chen S.F."/>
        </authorList>
    </citation>
    <scope>NUCLEOTIDE SEQUENCE [LARGE SCALE GENOMIC DNA]</scope>
    <source>
        <strain evidence="5 6">M1</strain>
    </source>
</reference>